<keyword evidence="2" id="KW-1015">Disulfide bond</keyword>
<evidence type="ECO:0000256" key="1">
    <source>
        <dbReference type="PIRSR" id="PIRSR637460-1"/>
    </source>
</evidence>
<dbReference type="Pfam" id="PF13472">
    <property type="entry name" value="Lipase_GDSL_2"/>
    <property type="match status" value="1"/>
</dbReference>
<dbReference type="InterPro" id="IPR013830">
    <property type="entry name" value="SGNH_hydro"/>
</dbReference>
<proteinExistence type="predicted"/>
<dbReference type="GO" id="GO:0019433">
    <property type="term" value="P:triglyceride catabolic process"/>
    <property type="evidence" value="ECO:0007669"/>
    <property type="project" value="TreeGrafter"/>
</dbReference>
<dbReference type="OrthoDB" id="5503950at2"/>
<dbReference type="InterPro" id="IPR036514">
    <property type="entry name" value="SGNH_hydro_sf"/>
</dbReference>
<feature type="active site" evidence="1">
    <location>
        <position position="280"/>
    </location>
</feature>
<protein>
    <submittedName>
        <fullName evidence="4">SGNH/GDSL hydrolase family protein</fullName>
    </submittedName>
</protein>
<name>A0A541BQK9_9NOCA</name>
<keyword evidence="5" id="KW-1185">Reference proteome</keyword>
<comment type="caution">
    <text evidence="4">The sequence shown here is derived from an EMBL/GenBank/DDBJ whole genome shotgun (WGS) entry which is preliminary data.</text>
</comment>
<organism evidence="4 5">
    <name type="scientific">Rhodococcus spelaei</name>
    <dbReference type="NCBI Taxonomy" id="2546320"/>
    <lineage>
        <taxon>Bacteria</taxon>
        <taxon>Bacillati</taxon>
        <taxon>Actinomycetota</taxon>
        <taxon>Actinomycetes</taxon>
        <taxon>Mycobacteriales</taxon>
        <taxon>Nocardiaceae</taxon>
        <taxon>Rhodococcus</taxon>
    </lineage>
</organism>
<keyword evidence="4" id="KW-0378">Hydrolase</keyword>
<evidence type="ECO:0000313" key="5">
    <source>
        <dbReference type="Proteomes" id="UP000316256"/>
    </source>
</evidence>
<feature type="disulfide bond" evidence="2">
    <location>
        <begin position="210"/>
        <end position="259"/>
    </location>
</feature>
<evidence type="ECO:0000259" key="3">
    <source>
        <dbReference type="Pfam" id="PF13472"/>
    </source>
</evidence>
<dbReference type="Gene3D" id="3.40.50.1110">
    <property type="entry name" value="SGNH hydrolase"/>
    <property type="match status" value="1"/>
</dbReference>
<accession>A0A541BQK9</accession>
<feature type="disulfide bond" evidence="2">
    <location>
        <begin position="72"/>
        <end position="96"/>
    </location>
</feature>
<dbReference type="PANTHER" id="PTHR37981:SF1">
    <property type="entry name" value="SGNH HYDROLASE-TYPE ESTERASE DOMAIN-CONTAINING PROTEIN"/>
    <property type="match status" value="1"/>
</dbReference>
<dbReference type="CDD" id="cd01823">
    <property type="entry name" value="SEST_like"/>
    <property type="match status" value="1"/>
</dbReference>
<feature type="active site" description="Nucleophile" evidence="1">
    <location>
        <position position="54"/>
    </location>
</feature>
<dbReference type="PANTHER" id="PTHR37981">
    <property type="entry name" value="LIPASE 2"/>
    <property type="match status" value="1"/>
</dbReference>
<reference evidence="4 5" key="1">
    <citation type="submission" date="2019-06" db="EMBL/GenBank/DDBJ databases">
        <title>Rhodococcus spaelei sp. nov., isolated from a cave.</title>
        <authorList>
            <person name="Lee S.D."/>
        </authorList>
    </citation>
    <scope>NUCLEOTIDE SEQUENCE [LARGE SCALE GENOMIC DNA]</scope>
    <source>
        <strain evidence="4 5">C9-5</strain>
    </source>
</reference>
<dbReference type="InterPro" id="IPR037460">
    <property type="entry name" value="SEST-like"/>
</dbReference>
<dbReference type="SUPFAM" id="SSF52266">
    <property type="entry name" value="SGNH hydrolase"/>
    <property type="match status" value="1"/>
</dbReference>
<feature type="disulfide bond" evidence="2">
    <location>
        <begin position="145"/>
        <end position="159"/>
    </location>
</feature>
<evidence type="ECO:0000313" key="4">
    <source>
        <dbReference type="EMBL" id="TQF74594.1"/>
    </source>
</evidence>
<dbReference type="AlphaFoldDB" id="A0A541BQK9"/>
<gene>
    <name evidence="4" type="ORF">FK531_00305</name>
</gene>
<feature type="domain" description="SGNH hydrolase-type esterase" evidence="3">
    <location>
        <begin position="51"/>
        <end position="288"/>
    </location>
</feature>
<evidence type="ECO:0000256" key="2">
    <source>
        <dbReference type="PIRSR" id="PIRSR637460-2"/>
    </source>
</evidence>
<dbReference type="EMBL" id="VIGH01000001">
    <property type="protein sequence ID" value="TQF74594.1"/>
    <property type="molecule type" value="Genomic_DNA"/>
</dbReference>
<dbReference type="Proteomes" id="UP000316256">
    <property type="component" value="Unassembled WGS sequence"/>
</dbReference>
<dbReference type="GO" id="GO:0004806">
    <property type="term" value="F:triacylglycerol lipase activity"/>
    <property type="evidence" value="ECO:0007669"/>
    <property type="project" value="TreeGrafter"/>
</dbReference>
<sequence length="299" mass="31171">MDIRQGENTVRVKAGVRRLVAVVGALVAVTGIASGASASADPRPGLEYVNLGDSFSAGSGVSPIIPSQPLPCWQSGANFSHIVAAELGYRLTDVSCGGAKTDDFYRAQYPGTRPQLEALTPTTELVTLMIGGNNNDTFAGAMASCIGAMVLHPGAFDPCRAQYGNSLTAPILTKTYPALVTALHDIHAKSPRARVLIAGYPLLLPASGSCAPQMPIAEGDVGYLRDLQTTLNDAVKRAAEATDSTYVDMAQASEGRDGCKPVGQRLVEPMIFANQPVPVHPNADGERALANQVMAAIGQ</sequence>